<keyword evidence="8" id="KW-1185">Reference proteome</keyword>
<evidence type="ECO:0000313" key="8">
    <source>
        <dbReference type="Proteomes" id="UP000509346"/>
    </source>
</evidence>
<keyword evidence="5" id="KW-0411">Iron-sulfur</keyword>
<proteinExistence type="predicted"/>
<dbReference type="CDD" id="cd00207">
    <property type="entry name" value="fer2"/>
    <property type="match status" value="1"/>
</dbReference>
<dbReference type="InterPro" id="IPR012675">
    <property type="entry name" value="Beta-grasp_dom_sf"/>
</dbReference>
<dbReference type="PANTHER" id="PTHR44379:SF5">
    <property type="entry name" value="OXIDOREDUCTASE WITH IRON-SULFUR SUBUNIT"/>
    <property type="match status" value="1"/>
</dbReference>
<evidence type="ECO:0000256" key="3">
    <source>
        <dbReference type="ARBA" id="ARBA00023002"/>
    </source>
</evidence>
<dbReference type="Proteomes" id="UP000509346">
    <property type="component" value="Chromosome"/>
</dbReference>
<dbReference type="InterPro" id="IPR002888">
    <property type="entry name" value="2Fe-2S-bd"/>
</dbReference>
<dbReference type="GeneID" id="56082690"/>
<accession>A0A7D5PAD9</accession>
<gene>
    <name evidence="7" type="ORF">HZS54_08835</name>
</gene>
<protein>
    <submittedName>
        <fullName evidence="7">(2Fe-2S)-binding protein</fullName>
    </submittedName>
</protein>
<evidence type="ECO:0000256" key="1">
    <source>
        <dbReference type="ARBA" id="ARBA00022714"/>
    </source>
</evidence>
<dbReference type="InterPro" id="IPR036884">
    <property type="entry name" value="2Fe-2S-bd_dom_sf"/>
</dbReference>
<dbReference type="Gene3D" id="1.10.150.120">
    <property type="entry name" value="[2Fe-2S]-binding domain"/>
    <property type="match status" value="1"/>
</dbReference>
<dbReference type="GO" id="GO:0046872">
    <property type="term" value="F:metal ion binding"/>
    <property type="evidence" value="ECO:0007669"/>
    <property type="project" value="UniProtKB-KW"/>
</dbReference>
<dbReference type="PROSITE" id="PS00197">
    <property type="entry name" value="2FE2S_FER_1"/>
    <property type="match status" value="1"/>
</dbReference>
<feature type="domain" description="2Fe-2S ferredoxin-type" evidence="6">
    <location>
        <begin position="1"/>
        <end position="77"/>
    </location>
</feature>
<dbReference type="SUPFAM" id="SSF54292">
    <property type="entry name" value="2Fe-2S ferredoxin-like"/>
    <property type="match status" value="1"/>
</dbReference>
<dbReference type="AlphaFoldDB" id="A0A7D5PAD9"/>
<dbReference type="GO" id="GO:0051537">
    <property type="term" value="F:2 iron, 2 sulfur cluster binding"/>
    <property type="evidence" value="ECO:0007669"/>
    <property type="project" value="UniProtKB-KW"/>
</dbReference>
<evidence type="ECO:0000259" key="6">
    <source>
        <dbReference type="PROSITE" id="PS51085"/>
    </source>
</evidence>
<dbReference type="EMBL" id="CP058909">
    <property type="protein sequence ID" value="QLH81725.1"/>
    <property type="molecule type" value="Genomic_DNA"/>
</dbReference>
<dbReference type="InterPro" id="IPR001041">
    <property type="entry name" value="2Fe-2S_ferredoxin-type"/>
</dbReference>
<name>A0A7D5PAD9_9EURY</name>
<dbReference type="PROSITE" id="PS51085">
    <property type="entry name" value="2FE2S_FER_2"/>
    <property type="match status" value="1"/>
</dbReference>
<evidence type="ECO:0000313" key="7">
    <source>
        <dbReference type="EMBL" id="QLH81725.1"/>
    </source>
</evidence>
<dbReference type="OrthoDB" id="37184at2157"/>
<evidence type="ECO:0000256" key="4">
    <source>
        <dbReference type="ARBA" id="ARBA00023004"/>
    </source>
</evidence>
<dbReference type="KEGG" id="hpel:HZS54_08835"/>
<sequence>MRVTFDLDGEERTVETPPDRSLRELLREDCDALSVKAGCDGGRCGACTVLLGGDAVKACLVMAAKVDGRSVTTVEGVADGSFGREVQDAFEAHSALQCGYCTPGFVLSALAYLDDDPDADREAIRSALAGNVCRCTGYEKILDAVEAVAERRVGEAE</sequence>
<reference evidence="7 8" key="1">
    <citation type="submission" date="2020-07" db="EMBL/GenBank/DDBJ databases">
        <title>Halosimplex litoreum sp. nov. and Halosimplex rubrum sp. nov., isolated from different salt environments.</title>
        <authorList>
            <person name="Cui H."/>
        </authorList>
    </citation>
    <scope>NUCLEOTIDE SEQUENCE [LARGE SCALE GENOMIC DNA]</scope>
    <source>
        <strain evidence="7 8">R2</strain>
    </source>
</reference>
<keyword evidence="1" id="KW-0001">2Fe-2S</keyword>
<dbReference type="Gene3D" id="3.10.20.30">
    <property type="match status" value="1"/>
</dbReference>
<evidence type="ECO:0000256" key="5">
    <source>
        <dbReference type="ARBA" id="ARBA00023014"/>
    </source>
</evidence>
<organism evidence="7 8">
    <name type="scientific">Halosimplex pelagicum</name>
    <dbReference type="NCBI Taxonomy" id="869886"/>
    <lineage>
        <taxon>Archaea</taxon>
        <taxon>Methanobacteriati</taxon>
        <taxon>Methanobacteriota</taxon>
        <taxon>Stenosarchaea group</taxon>
        <taxon>Halobacteria</taxon>
        <taxon>Halobacteriales</taxon>
        <taxon>Haloarculaceae</taxon>
        <taxon>Halosimplex</taxon>
    </lineage>
</organism>
<dbReference type="SUPFAM" id="SSF47741">
    <property type="entry name" value="CO dehydrogenase ISP C-domain like"/>
    <property type="match status" value="1"/>
</dbReference>
<evidence type="ECO:0000256" key="2">
    <source>
        <dbReference type="ARBA" id="ARBA00022723"/>
    </source>
</evidence>
<dbReference type="Pfam" id="PF01799">
    <property type="entry name" value="Fer2_2"/>
    <property type="match status" value="1"/>
</dbReference>
<dbReference type="Pfam" id="PF00111">
    <property type="entry name" value="Fer2"/>
    <property type="match status" value="1"/>
</dbReference>
<keyword evidence="4" id="KW-0408">Iron</keyword>
<dbReference type="PANTHER" id="PTHR44379">
    <property type="entry name" value="OXIDOREDUCTASE WITH IRON-SULFUR SUBUNIT"/>
    <property type="match status" value="1"/>
</dbReference>
<dbReference type="InterPro" id="IPR006058">
    <property type="entry name" value="2Fe2S_fd_BS"/>
</dbReference>
<dbReference type="InterPro" id="IPR051452">
    <property type="entry name" value="Diverse_Oxidoreductases"/>
</dbReference>
<dbReference type="GO" id="GO:0016491">
    <property type="term" value="F:oxidoreductase activity"/>
    <property type="evidence" value="ECO:0007669"/>
    <property type="project" value="UniProtKB-KW"/>
</dbReference>
<dbReference type="InterPro" id="IPR036010">
    <property type="entry name" value="2Fe-2S_ferredoxin-like_sf"/>
</dbReference>
<keyword evidence="3" id="KW-0560">Oxidoreductase</keyword>
<keyword evidence="2" id="KW-0479">Metal-binding</keyword>
<dbReference type="RefSeq" id="WP_179922010.1">
    <property type="nucleotide sequence ID" value="NZ_CP058909.1"/>
</dbReference>